<reference evidence="1 2" key="1">
    <citation type="submission" date="2018-08" db="EMBL/GenBank/DDBJ databases">
        <title>Genome and evolution of the arbuscular mycorrhizal fungus Diversispora epigaea (formerly Glomus versiforme) and its bacterial endosymbionts.</title>
        <authorList>
            <person name="Sun X."/>
            <person name="Fei Z."/>
            <person name="Harrison M."/>
        </authorList>
    </citation>
    <scope>NUCLEOTIDE SEQUENCE [LARGE SCALE GENOMIC DNA]</scope>
    <source>
        <strain evidence="1 2">IT104</strain>
    </source>
</reference>
<accession>A0A397GE13</accession>
<organism evidence="1 2">
    <name type="scientific">Diversispora epigaea</name>
    <dbReference type="NCBI Taxonomy" id="1348612"/>
    <lineage>
        <taxon>Eukaryota</taxon>
        <taxon>Fungi</taxon>
        <taxon>Fungi incertae sedis</taxon>
        <taxon>Mucoromycota</taxon>
        <taxon>Glomeromycotina</taxon>
        <taxon>Glomeromycetes</taxon>
        <taxon>Diversisporales</taxon>
        <taxon>Diversisporaceae</taxon>
        <taxon>Diversispora</taxon>
    </lineage>
</organism>
<evidence type="ECO:0000313" key="1">
    <source>
        <dbReference type="EMBL" id="RHZ48697.1"/>
    </source>
</evidence>
<sequence>MSRLSSNLNDTNDEDNETFPKIIKDLLKDLMIITMKIGIGIEIEIEILKREEPFRSIVSLIYKTPAGHLGPWYLRTTQTTLDTRSPIGPGEPEVTNTTIGEEIGDISWHYSFNYSKETTTATTTT</sequence>
<keyword evidence="2" id="KW-1185">Reference proteome</keyword>
<comment type="caution">
    <text evidence="1">The sequence shown here is derived from an EMBL/GenBank/DDBJ whole genome shotgun (WGS) entry which is preliminary data.</text>
</comment>
<gene>
    <name evidence="1" type="ORF">Glove_543g83</name>
</gene>
<dbReference type="EMBL" id="PQFF01000462">
    <property type="protein sequence ID" value="RHZ48697.1"/>
    <property type="molecule type" value="Genomic_DNA"/>
</dbReference>
<dbReference type="AlphaFoldDB" id="A0A397GE13"/>
<evidence type="ECO:0000313" key="2">
    <source>
        <dbReference type="Proteomes" id="UP000266861"/>
    </source>
</evidence>
<dbReference type="Proteomes" id="UP000266861">
    <property type="component" value="Unassembled WGS sequence"/>
</dbReference>
<proteinExistence type="predicted"/>
<protein>
    <submittedName>
        <fullName evidence="1">Uncharacterized protein</fullName>
    </submittedName>
</protein>
<name>A0A397GE13_9GLOM</name>